<sequence>MTNNKKESSFNNAKNKKVVIKTTMDTIDGHLFQLEHDSLVTLQEIAKLFKIGLIYKEKEVNQILQDVYDDYVTLRRYLIEHKFLERKSDGSQYWRNK</sequence>
<proteinExistence type="predicted"/>
<name>A0A0L0WC21_GOTPU</name>
<dbReference type="InterPro" id="IPR018656">
    <property type="entry name" value="DUF2087"/>
</dbReference>
<protein>
    <recommendedName>
        <fullName evidence="1">DUF2087 domain-containing protein</fullName>
    </recommendedName>
</protein>
<feature type="domain" description="DUF2087" evidence="1">
    <location>
        <begin position="37"/>
        <end position="95"/>
    </location>
</feature>
<dbReference type="Pfam" id="PF09860">
    <property type="entry name" value="DUF2087"/>
    <property type="match status" value="1"/>
</dbReference>
<dbReference type="AlphaFoldDB" id="A0A0L0WC21"/>
<keyword evidence="3" id="KW-1185">Reference proteome</keyword>
<accession>A0A0L0WC21</accession>
<reference evidence="3" key="1">
    <citation type="submission" date="2015-07" db="EMBL/GenBank/DDBJ databases">
        <title>Draft genome sequence of the purine-degrading Gottschalkia purinilyticum DSM 1384 (formerly Clostridium purinilyticum).</title>
        <authorList>
            <person name="Poehlein A."/>
            <person name="Schiel-Bengelsdorf B."/>
            <person name="Bengelsdorf F.R."/>
            <person name="Daniel R."/>
            <person name="Duerre P."/>
        </authorList>
    </citation>
    <scope>NUCLEOTIDE SEQUENCE [LARGE SCALE GENOMIC DNA]</scope>
    <source>
        <strain evidence="3">DSM 1384</strain>
    </source>
</reference>
<comment type="caution">
    <text evidence="2">The sequence shown here is derived from an EMBL/GenBank/DDBJ whole genome shotgun (WGS) entry which is preliminary data.</text>
</comment>
<organism evidence="2 3">
    <name type="scientific">Gottschalkia purinilytica</name>
    <name type="common">Clostridium purinilyticum</name>
    <dbReference type="NCBI Taxonomy" id="1503"/>
    <lineage>
        <taxon>Bacteria</taxon>
        <taxon>Bacillati</taxon>
        <taxon>Bacillota</taxon>
        <taxon>Tissierellia</taxon>
        <taxon>Tissierellales</taxon>
        <taxon>Gottschalkiaceae</taxon>
        <taxon>Gottschalkia</taxon>
    </lineage>
</organism>
<dbReference type="RefSeq" id="WP_050354591.1">
    <property type="nucleotide sequence ID" value="NZ_LGSS01000004.1"/>
</dbReference>
<gene>
    <name evidence="2" type="ORF">CLPU_4c00580</name>
</gene>
<evidence type="ECO:0000313" key="2">
    <source>
        <dbReference type="EMBL" id="KNF09012.1"/>
    </source>
</evidence>
<evidence type="ECO:0000259" key="1">
    <source>
        <dbReference type="Pfam" id="PF09860"/>
    </source>
</evidence>
<dbReference type="STRING" id="1503.CLPU_4c00580"/>
<dbReference type="EMBL" id="LGSS01000004">
    <property type="protein sequence ID" value="KNF09012.1"/>
    <property type="molecule type" value="Genomic_DNA"/>
</dbReference>
<evidence type="ECO:0000313" key="3">
    <source>
        <dbReference type="Proteomes" id="UP000037267"/>
    </source>
</evidence>
<dbReference type="OrthoDB" id="9789954at2"/>
<dbReference type="Proteomes" id="UP000037267">
    <property type="component" value="Unassembled WGS sequence"/>
</dbReference>